<dbReference type="PANTHER" id="PTHR47623">
    <property type="entry name" value="OS09G0287300 PROTEIN"/>
    <property type="match status" value="1"/>
</dbReference>
<dbReference type="Proteomes" id="UP000249577">
    <property type="component" value="Unassembled WGS sequence"/>
</dbReference>
<dbReference type="CDD" id="cd07067">
    <property type="entry name" value="HP_PGM_like"/>
    <property type="match status" value="1"/>
</dbReference>
<evidence type="ECO:0000313" key="2">
    <source>
        <dbReference type="EMBL" id="PZQ17966.1"/>
    </source>
</evidence>
<dbReference type="InterPro" id="IPR013078">
    <property type="entry name" value="His_Pase_superF_clade-1"/>
</dbReference>
<dbReference type="EMBL" id="QFPN01000002">
    <property type="protein sequence ID" value="PZQ17966.1"/>
    <property type="molecule type" value="Genomic_DNA"/>
</dbReference>
<evidence type="ECO:0000313" key="3">
    <source>
        <dbReference type="Proteomes" id="UP000249577"/>
    </source>
</evidence>
<reference evidence="2 3" key="1">
    <citation type="submission" date="2017-08" db="EMBL/GenBank/DDBJ databases">
        <title>Infants hospitalized years apart are colonized by the same room-sourced microbial strains.</title>
        <authorList>
            <person name="Brooks B."/>
            <person name="Olm M.R."/>
            <person name="Firek B.A."/>
            <person name="Baker R."/>
            <person name="Thomas B.C."/>
            <person name="Morowitz M.J."/>
            <person name="Banfield J.F."/>
        </authorList>
    </citation>
    <scope>NUCLEOTIDE SEQUENCE [LARGE SCALE GENOMIC DNA]</scope>
    <source>
        <strain evidence="2">S2_005_003_R2_43</strain>
    </source>
</reference>
<dbReference type="Gene3D" id="3.40.50.1240">
    <property type="entry name" value="Phosphoglycerate mutase-like"/>
    <property type="match status" value="1"/>
</dbReference>
<dbReference type="SUPFAM" id="SSF53254">
    <property type="entry name" value="Phosphoglycerate mutase-like"/>
    <property type="match status" value="1"/>
</dbReference>
<dbReference type="AlphaFoldDB" id="A0A2W5KLQ0"/>
<accession>A0A2W5KLQ0</accession>
<evidence type="ECO:0000256" key="1">
    <source>
        <dbReference type="PIRSR" id="PIRSR613078-2"/>
    </source>
</evidence>
<protein>
    <submittedName>
        <fullName evidence="2">Histidine phosphatase family protein</fullName>
    </submittedName>
</protein>
<dbReference type="InterPro" id="IPR029033">
    <property type="entry name" value="His_PPase_superfam"/>
</dbReference>
<proteinExistence type="predicted"/>
<dbReference type="PANTHER" id="PTHR47623:SF1">
    <property type="entry name" value="OS09G0287300 PROTEIN"/>
    <property type="match status" value="1"/>
</dbReference>
<sequence length="175" mass="19194">MRRLILFRHAKSDWSQEELADHDRPLAERGRRAAGPMGAWLAGRGFRPDLVLCSTARRARATWELAKAAFSPSPKAKFDADIYHASPDALLQTVKATPANIQTLMIVGHNPGLEQFVELLASKGDPEARRTLSAKYPTGAIAVLDFPFDDWASVKSGAGRLDRFVTPKTLGIGEE</sequence>
<comment type="caution">
    <text evidence="2">The sequence shown here is derived from an EMBL/GenBank/DDBJ whole genome shotgun (WGS) entry which is preliminary data.</text>
</comment>
<gene>
    <name evidence="2" type="ORF">DI565_04395</name>
</gene>
<feature type="binding site" evidence="1">
    <location>
        <position position="58"/>
    </location>
    <ligand>
        <name>substrate</name>
    </ligand>
</feature>
<name>A0A2W5KLQ0_ANCNO</name>
<dbReference type="Pfam" id="PF00300">
    <property type="entry name" value="His_Phos_1"/>
    <property type="match status" value="1"/>
</dbReference>
<dbReference type="SMART" id="SM00855">
    <property type="entry name" value="PGAM"/>
    <property type="match status" value="1"/>
</dbReference>
<organism evidence="2 3">
    <name type="scientific">Ancylobacter novellus</name>
    <name type="common">Thiobacillus novellus</name>
    <dbReference type="NCBI Taxonomy" id="921"/>
    <lineage>
        <taxon>Bacteria</taxon>
        <taxon>Pseudomonadati</taxon>
        <taxon>Pseudomonadota</taxon>
        <taxon>Alphaproteobacteria</taxon>
        <taxon>Hyphomicrobiales</taxon>
        <taxon>Xanthobacteraceae</taxon>
        <taxon>Ancylobacter</taxon>
    </lineage>
</organism>